<reference evidence="4" key="1">
    <citation type="journal article" date="2015" name="Nat. Commun.">
        <title>The Lingula genome provides insights into brachiopod evolution and the origin of phosphate biomineralization.</title>
        <authorList>
            <person name="Luo Y.J."/>
            <person name="Takeuchi T."/>
            <person name="Koyanagi R."/>
            <person name="Yamada L."/>
            <person name="Kanda M."/>
            <person name="Khalturina M."/>
            <person name="Fujie M."/>
            <person name="Yamasaki S.I."/>
            <person name="Endo K."/>
            <person name="Satoh N."/>
        </authorList>
    </citation>
    <scope>NUCLEOTIDE SEQUENCE</scope>
</reference>
<evidence type="ECO:0000313" key="4">
    <source>
        <dbReference type="RefSeq" id="XP_013401385.1"/>
    </source>
</evidence>
<dbReference type="Proteomes" id="UP000085678">
    <property type="component" value="Unplaced"/>
</dbReference>
<keyword evidence="1" id="KW-0175">Coiled coil</keyword>
<evidence type="ECO:0000256" key="2">
    <source>
        <dbReference type="SAM" id="MobiDB-lite"/>
    </source>
</evidence>
<feature type="coiled-coil region" evidence="1">
    <location>
        <begin position="165"/>
        <end position="272"/>
    </location>
</feature>
<name>A0A1S3IT49_LINAN</name>
<dbReference type="GeneID" id="106167205"/>
<organism evidence="3 4">
    <name type="scientific">Lingula anatina</name>
    <name type="common">Brachiopod</name>
    <name type="synonym">Lingula unguis</name>
    <dbReference type="NCBI Taxonomy" id="7574"/>
    <lineage>
        <taxon>Eukaryota</taxon>
        <taxon>Metazoa</taxon>
        <taxon>Spiralia</taxon>
        <taxon>Lophotrochozoa</taxon>
        <taxon>Brachiopoda</taxon>
        <taxon>Linguliformea</taxon>
        <taxon>Lingulata</taxon>
        <taxon>Lingulida</taxon>
        <taxon>Linguloidea</taxon>
        <taxon>Lingulidae</taxon>
        <taxon>Lingula</taxon>
    </lineage>
</organism>
<keyword evidence="3" id="KW-1185">Reference proteome</keyword>
<proteinExistence type="predicted"/>
<feature type="compositionally biased region" description="Low complexity" evidence="2">
    <location>
        <begin position="504"/>
        <end position="519"/>
    </location>
</feature>
<reference evidence="4" key="2">
    <citation type="submission" date="2025-08" db="UniProtKB">
        <authorList>
            <consortium name="RefSeq"/>
        </authorList>
    </citation>
    <scope>IDENTIFICATION</scope>
</reference>
<gene>
    <name evidence="4" type="primary">LOC106167205</name>
</gene>
<evidence type="ECO:0000313" key="3">
    <source>
        <dbReference type="Proteomes" id="UP000085678"/>
    </source>
</evidence>
<accession>A0A1S3IT49</accession>
<feature type="region of interest" description="Disordered" evidence="2">
    <location>
        <begin position="327"/>
        <end position="367"/>
    </location>
</feature>
<feature type="region of interest" description="Disordered" evidence="2">
    <location>
        <begin position="482"/>
        <end position="519"/>
    </location>
</feature>
<sequence>MCSSPTSVQTECKLQIAKTVPIALDNSEEPTENFSFAEDFREITEIKERIGSFFKVAKRRKSQDLNSSTDSFSSEHSPQYRGRKYSYSMTLWPVDAPNTHAHREEFLEEEQQSKIYKLANTVKMLHEKLLREKQRKEELLNYCAKCEEGCLLQVDRMVDLFKRRVHTLERKASHFETMAKRARREKELVQKSHLQTTKMLQDSLETIKTELDNVRANNVELAKRTNKLNDEKNSLKRRIHDMDIATYAKADLKELELEVSNVRILYELALDRLKLYEGGLTKRYRQDKFQLHEGLPVVNIIPCSGQSGKDHDVTVSDDVQNEDDVKTAYSGLSTPGSNRNMSPSCEADVSESDQEDDEGTTDSDKIGDSFLATTKISPTLVANGAVKQMSAEDILTPQTDKPPTVQKSTSLPNESMLAVLARLERLHRTNKQTPCPELEASAESLPTNINLNTKNQEMLAEESEFDENVSMCEENYFRNISSDPDLSDAERRSSANSNDCDLNSSSASVLRRSSSGSTFSRIRNRRNGVVAGTIGPLPLLMGGKQSRKSKDFTNVLKHFNINRGSVMTPQRRRKSSKIASMMSISQACEEGGEG</sequence>
<dbReference type="KEGG" id="lak:106167205"/>
<feature type="compositionally biased region" description="Polar residues" evidence="2">
    <location>
        <begin position="330"/>
        <end position="343"/>
    </location>
</feature>
<protein>
    <submittedName>
        <fullName evidence="4">Uncharacterized protein LOC106167205</fullName>
    </submittedName>
</protein>
<feature type="compositionally biased region" description="Acidic residues" evidence="2">
    <location>
        <begin position="348"/>
        <end position="361"/>
    </location>
</feature>
<evidence type="ECO:0000256" key="1">
    <source>
        <dbReference type="SAM" id="Coils"/>
    </source>
</evidence>
<dbReference type="AlphaFoldDB" id="A0A1S3IT49"/>
<feature type="compositionally biased region" description="Polar residues" evidence="2">
    <location>
        <begin position="494"/>
        <end position="503"/>
    </location>
</feature>
<dbReference type="InParanoid" id="A0A1S3IT49"/>
<dbReference type="RefSeq" id="XP_013401385.1">
    <property type="nucleotide sequence ID" value="XM_013545931.1"/>
</dbReference>